<dbReference type="InterPro" id="IPR036950">
    <property type="entry name" value="PBP_transglycosylase"/>
</dbReference>
<accession>A0ABW2KZH2</accession>
<keyword evidence="14" id="KW-1185">Reference proteome</keyword>
<dbReference type="NCBIfam" id="TIGR02070">
    <property type="entry name" value="mono_pep_trsgly"/>
    <property type="match status" value="1"/>
</dbReference>
<evidence type="ECO:0000256" key="7">
    <source>
        <dbReference type="ARBA" id="ARBA00022984"/>
    </source>
</evidence>
<evidence type="ECO:0000256" key="11">
    <source>
        <dbReference type="HAMAP-Rule" id="MF_00766"/>
    </source>
</evidence>
<dbReference type="EMBL" id="JBHTCM010000018">
    <property type="protein sequence ID" value="MFC7334721.1"/>
    <property type="molecule type" value="Genomic_DNA"/>
</dbReference>
<dbReference type="InterPro" id="IPR001264">
    <property type="entry name" value="Glyco_trans_51"/>
</dbReference>
<dbReference type="SUPFAM" id="SSF53955">
    <property type="entry name" value="Lysozyme-like"/>
    <property type="match status" value="1"/>
</dbReference>
<evidence type="ECO:0000256" key="6">
    <source>
        <dbReference type="ARBA" id="ARBA00022960"/>
    </source>
</evidence>
<proteinExistence type="inferred from homology"/>
<keyword evidence="6 11" id="KW-0133">Cell shape</keyword>
<name>A0ABW2KZH2_9PROT</name>
<keyword evidence="10 11" id="KW-0961">Cell wall biogenesis/degradation</keyword>
<evidence type="ECO:0000313" key="13">
    <source>
        <dbReference type="EMBL" id="MFC7334721.1"/>
    </source>
</evidence>
<comment type="caution">
    <text evidence="13">The sequence shown here is derived from an EMBL/GenBank/DDBJ whole genome shotgun (WGS) entry which is preliminary data.</text>
</comment>
<feature type="domain" description="Glycosyl transferase family 51" evidence="12">
    <location>
        <begin position="52"/>
        <end position="215"/>
    </location>
</feature>
<dbReference type="EC" id="2.4.99.28" evidence="11"/>
<evidence type="ECO:0000256" key="10">
    <source>
        <dbReference type="ARBA" id="ARBA00023316"/>
    </source>
</evidence>
<comment type="function">
    <text evidence="11">Peptidoglycan polymerase that catalyzes glycan chain elongation from lipid-linked precursors.</text>
</comment>
<comment type="catalytic activity">
    <reaction evidence="11">
        <text>[GlcNAc-(1-&gt;4)-Mur2Ac(oyl-L-Ala-gamma-D-Glu-L-Lys-D-Ala-D-Ala)](n)-di-trans,octa-cis-undecaprenyl diphosphate + beta-D-GlcNAc-(1-&gt;4)-Mur2Ac(oyl-L-Ala-gamma-D-Glu-L-Lys-D-Ala-D-Ala)-di-trans,octa-cis-undecaprenyl diphosphate = [GlcNAc-(1-&gt;4)-Mur2Ac(oyl-L-Ala-gamma-D-Glu-L-Lys-D-Ala-D-Ala)](n+1)-di-trans,octa-cis-undecaprenyl diphosphate + di-trans,octa-cis-undecaprenyl diphosphate + H(+)</text>
        <dbReference type="Rhea" id="RHEA:23708"/>
        <dbReference type="Rhea" id="RHEA-COMP:9602"/>
        <dbReference type="Rhea" id="RHEA-COMP:9603"/>
        <dbReference type="ChEBI" id="CHEBI:15378"/>
        <dbReference type="ChEBI" id="CHEBI:58405"/>
        <dbReference type="ChEBI" id="CHEBI:60033"/>
        <dbReference type="ChEBI" id="CHEBI:78435"/>
        <dbReference type="EC" id="2.4.99.28"/>
    </reaction>
</comment>
<dbReference type="PANTHER" id="PTHR30400">
    <property type="entry name" value="MONOFUNCTIONAL BIOSYNTHETIC PEPTIDOGLYCAN TRANSGLYCOSYLASE"/>
    <property type="match status" value="1"/>
</dbReference>
<keyword evidence="1 11" id="KW-1003">Cell membrane</keyword>
<evidence type="ECO:0000256" key="4">
    <source>
        <dbReference type="ARBA" id="ARBA00022679"/>
    </source>
</evidence>
<evidence type="ECO:0000259" key="12">
    <source>
        <dbReference type="Pfam" id="PF00912"/>
    </source>
</evidence>
<keyword evidence="4 11" id="KW-0808">Transferase</keyword>
<evidence type="ECO:0000256" key="1">
    <source>
        <dbReference type="ARBA" id="ARBA00022475"/>
    </source>
</evidence>
<evidence type="ECO:0000313" key="14">
    <source>
        <dbReference type="Proteomes" id="UP001596456"/>
    </source>
</evidence>
<dbReference type="InterPro" id="IPR023346">
    <property type="entry name" value="Lysozyme-like_dom_sf"/>
</dbReference>
<evidence type="ECO:0000256" key="5">
    <source>
        <dbReference type="ARBA" id="ARBA00022692"/>
    </source>
</evidence>
<dbReference type="Proteomes" id="UP001596456">
    <property type="component" value="Unassembled WGS sequence"/>
</dbReference>
<dbReference type="InterPro" id="IPR011812">
    <property type="entry name" value="Pep_trsgly"/>
</dbReference>
<dbReference type="HAMAP" id="MF_00766">
    <property type="entry name" value="PGT_MtgA"/>
    <property type="match status" value="1"/>
</dbReference>
<keyword evidence="5 11" id="KW-0812">Transmembrane</keyword>
<evidence type="ECO:0000256" key="3">
    <source>
        <dbReference type="ARBA" id="ARBA00022676"/>
    </source>
</evidence>
<dbReference type="RefSeq" id="WP_377360266.1">
    <property type="nucleotide sequence ID" value="NZ_JBHTCM010000018.1"/>
</dbReference>
<reference evidence="14" key="1">
    <citation type="journal article" date="2019" name="Int. J. Syst. Evol. Microbiol.">
        <title>The Global Catalogue of Microorganisms (GCM) 10K type strain sequencing project: providing services to taxonomists for standard genome sequencing and annotation.</title>
        <authorList>
            <consortium name="The Broad Institute Genomics Platform"/>
            <consortium name="The Broad Institute Genome Sequencing Center for Infectious Disease"/>
            <person name="Wu L."/>
            <person name="Ma J."/>
        </authorList>
    </citation>
    <scope>NUCLEOTIDE SEQUENCE [LARGE SCALE GENOMIC DNA]</scope>
    <source>
        <strain evidence="14">CGMCC 1.16275</strain>
    </source>
</reference>
<keyword evidence="2 11" id="KW-0997">Cell inner membrane</keyword>
<organism evidence="13 14">
    <name type="scientific">Rhodocista pekingensis</name>
    <dbReference type="NCBI Taxonomy" id="201185"/>
    <lineage>
        <taxon>Bacteria</taxon>
        <taxon>Pseudomonadati</taxon>
        <taxon>Pseudomonadota</taxon>
        <taxon>Alphaproteobacteria</taxon>
        <taxon>Rhodospirillales</taxon>
        <taxon>Azospirillaceae</taxon>
        <taxon>Rhodocista</taxon>
    </lineage>
</organism>
<keyword evidence="7 11" id="KW-0573">Peptidoglycan synthesis</keyword>
<comment type="subcellular location">
    <subcellularLocation>
        <location evidence="11">Cell inner membrane</location>
        <topology evidence="11">Single-pass membrane protein</topology>
    </subcellularLocation>
</comment>
<sequence>MSMIPRLLRRIAAVLAGLVLLLVALAVSYRWVPPPGSPLMAIRLAQGAPGIDRRWVPLEAISPHLVAAIVASEDSRFCAHHGIDWDAVEAARAHNEAGGRLRGASTLSMQTAKNAFLWPDRTWLRKGAELGFTLLIEATWPKRRIAEVYLNLAEWGDGIFGAEAAARRHFGKPAAGLSASEAALLAAVLPNPRRWSPERPTAYIRNRAATIERRMAIVRRDGLAACILDPA</sequence>
<dbReference type="Pfam" id="PF00912">
    <property type="entry name" value="Transgly"/>
    <property type="match status" value="1"/>
</dbReference>
<keyword evidence="9 11" id="KW-0472">Membrane</keyword>
<gene>
    <name evidence="11 13" type="primary">mtgA</name>
    <name evidence="13" type="ORF">ACFQPS_16250</name>
</gene>
<dbReference type="Gene3D" id="1.10.3810.10">
    <property type="entry name" value="Biosynthetic peptidoglycan transglycosylase-like"/>
    <property type="match status" value="1"/>
</dbReference>
<evidence type="ECO:0000256" key="9">
    <source>
        <dbReference type="ARBA" id="ARBA00023136"/>
    </source>
</evidence>
<keyword evidence="3 11" id="KW-0328">Glycosyltransferase</keyword>
<comment type="similarity">
    <text evidence="11">Belongs to the glycosyltransferase 51 family.</text>
</comment>
<keyword evidence="8 11" id="KW-1133">Transmembrane helix</keyword>
<evidence type="ECO:0000256" key="2">
    <source>
        <dbReference type="ARBA" id="ARBA00022519"/>
    </source>
</evidence>
<evidence type="ECO:0000256" key="8">
    <source>
        <dbReference type="ARBA" id="ARBA00022989"/>
    </source>
</evidence>
<dbReference type="PANTHER" id="PTHR30400:SF0">
    <property type="entry name" value="BIOSYNTHETIC PEPTIDOGLYCAN TRANSGLYCOSYLASE"/>
    <property type="match status" value="1"/>
</dbReference>
<comment type="pathway">
    <text evidence="11">Cell wall biogenesis; peptidoglycan biosynthesis.</text>
</comment>
<protein>
    <recommendedName>
        <fullName evidence="11">Biosynthetic peptidoglycan transglycosylase</fullName>
        <ecNumber evidence="11">2.4.99.28</ecNumber>
    </recommendedName>
    <alternativeName>
        <fullName evidence="11">Glycan polymerase</fullName>
    </alternativeName>
    <alternativeName>
        <fullName evidence="11">Peptidoglycan glycosyltransferase MtgA</fullName>
        <shortName evidence="11">PGT</shortName>
    </alternativeName>
</protein>